<feature type="compositionally biased region" description="Basic and acidic residues" evidence="1">
    <location>
        <begin position="52"/>
        <end position="69"/>
    </location>
</feature>
<accession>A0ABQ0HML2</accession>
<organism evidence="2 3">
    <name type="scientific">Gordonia rubripertincta NBRC 101908</name>
    <dbReference type="NCBI Taxonomy" id="1077975"/>
    <lineage>
        <taxon>Bacteria</taxon>
        <taxon>Bacillati</taxon>
        <taxon>Actinomycetota</taxon>
        <taxon>Actinomycetes</taxon>
        <taxon>Mycobacteriales</taxon>
        <taxon>Gordoniaceae</taxon>
        <taxon>Gordonia</taxon>
    </lineage>
</organism>
<dbReference type="EMBL" id="BAHB01000012">
    <property type="protein sequence ID" value="GAB83515.1"/>
    <property type="molecule type" value="Genomic_DNA"/>
</dbReference>
<dbReference type="Proteomes" id="UP000010744">
    <property type="component" value="Unassembled WGS sequence"/>
</dbReference>
<proteinExistence type="predicted"/>
<evidence type="ECO:0000313" key="3">
    <source>
        <dbReference type="Proteomes" id="UP000010744"/>
    </source>
</evidence>
<protein>
    <submittedName>
        <fullName evidence="2">Uncharacterized protein</fullName>
    </submittedName>
</protein>
<reference evidence="2 3" key="1">
    <citation type="submission" date="2012-08" db="EMBL/GenBank/DDBJ databases">
        <title>Whole genome shotgun sequence of Gordonia rubripertincta NBRC 101908.</title>
        <authorList>
            <person name="Takarada H."/>
            <person name="Hosoyama A."/>
            <person name="Tsuchikane K."/>
            <person name="Katsumata H."/>
            <person name="Baba S."/>
            <person name="Ohji S."/>
            <person name="Yamazaki S."/>
            <person name="Fujita N."/>
        </authorList>
    </citation>
    <scope>NUCLEOTIDE SEQUENCE [LARGE SCALE GENOMIC DNA]</scope>
    <source>
        <strain evidence="2 3">NBRC 101908</strain>
    </source>
</reference>
<keyword evidence="3" id="KW-1185">Reference proteome</keyword>
<name>A0ABQ0HML2_GORRU</name>
<feature type="region of interest" description="Disordered" evidence="1">
    <location>
        <begin position="1"/>
        <end position="69"/>
    </location>
</feature>
<evidence type="ECO:0000256" key="1">
    <source>
        <dbReference type="SAM" id="MobiDB-lite"/>
    </source>
</evidence>
<comment type="caution">
    <text evidence="2">The sequence shown here is derived from an EMBL/GenBank/DDBJ whole genome shotgun (WGS) entry which is preliminary data.</text>
</comment>
<sequence>MHKPAPSDPAPSDVGQEPNPYPKRRSAGGLAARRSRLGPRRGMLVDEQVEVTPRETRAFGRQDLGTADH</sequence>
<gene>
    <name evidence="2" type="ORF">GORBP_012_00270</name>
</gene>
<evidence type="ECO:0000313" key="2">
    <source>
        <dbReference type="EMBL" id="GAB83515.1"/>
    </source>
</evidence>